<dbReference type="AlphaFoldDB" id="A0A1I0U1H2"/>
<reference evidence="4" key="1">
    <citation type="submission" date="2016-10" db="EMBL/GenBank/DDBJ databases">
        <authorList>
            <person name="Varghese N."/>
            <person name="Submissions S."/>
        </authorList>
    </citation>
    <scope>NUCLEOTIDE SEQUENCE [LARGE SCALE GENOMIC DNA]</scope>
    <source>
        <strain evidence="4">K1</strain>
    </source>
</reference>
<organism evidence="3 4">
    <name type="scientific">Anoxybacillus pushchinoensis</name>
    <dbReference type="NCBI Taxonomy" id="150248"/>
    <lineage>
        <taxon>Bacteria</taxon>
        <taxon>Bacillati</taxon>
        <taxon>Bacillota</taxon>
        <taxon>Bacilli</taxon>
        <taxon>Bacillales</taxon>
        <taxon>Anoxybacillaceae</taxon>
        <taxon>Anoxybacillus</taxon>
    </lineage>
</organism>
<dbReference type="FunFam" id="3.90.550.10:FF:000130">
    <property type="entry name" value="Family 2 glycosyl transferase"/>
    <property type="match status" value="1"/>
</dbReference>
<dbReference type="PANTHER" id="PTHR22916:SF3">
    <property type="entry name" value="UDP-GLCNAC:BETAGAL BETA-1,3-N-ACETYLGLUCOSAMINYLTRANSFERASE-LIKE PROTEIN 1"/>
    <property type="match status" value="1"/>
</dbReference>
<dbReference type="RefSeq" id="WP_020754172.1">
    <property type="nucleotide sequence ID" value="NZ_FOJQ01000069.1"/>
</dbReference>
<evidence type="ECO:0000313" key="3">
    <source>
        <dbReference type="EMBL" id="SFA57981.1"/>
    </source>
</evidence>
<dbReference type="EMBL" id="FOJQ01000069">
    <property type="protein sequence ID" value="SFA57981.1"/>
    <property type="molecule type" value="Genomic_DNA"/>
</dbReference>
<dbReference type="Proteomes" id="UP000198979">
    <property type="component" value="Unassembled WGS sequence"/>
</dbReference>
<sequence length="258" mass="29917">MGDTMNKDKEIPLVSVITPTYNAETYIGQTIESVKNQKYYNWEMIIVDDCSKDNTVEIIKRAAEKDKRIRLIQLSKNSGAAVARNTAIQNAKGKYIAFLDSDDLWYPDKLEKQVAFMQEKDIAFSFTSYRIINEDGTETDKIIQVPKEIDYKGLLKNTIIGCLTVMLDVNKLGLVQMPNMRTRQDTATWLSILRKGYKAYGIQEPLAKYRKVSGSISSNKFKMARQTWRMYRDFEKLNIFYASWCFINYAWNALKKNI</sequence>
<gene>
    <name evidence="3" type="ORF">SAMN05216169_10697</name>
</gene>
<evidence type="ECO:0000256" key="1">
    <source>
        <dbReference type="ARBA" id="ARBA00006739"/>
    </source>
</evidence>
<dbReference type="InterPro" id="IPR001173">
    <property type="entry name" value="Glyco_trans_2-like"/>
</dbReference>
<dbReference type="SUPFAM" id="SSF53448">
    <property type="entry name" value="Nucleotide-diphospho-sugar transferases"/>
    <property type="match status" value="1"/>
</dbReference>
<dbReference type="STRING" id="150248.SAMN05216169_10697"/>
<dbReference type="Gene3D" id="3.90.550.10">
    <property type="entry name" value="Spore Coat Polysaccharide Biosynthesis Protein SpsA, Chain A"/>
    <property type="match status" value="1"/>
</dbReference>
<comment type="similarity">
    <text evidence="1">Belongs to the glycosyltransferase 2 family.</text>
</comment>
<feature type="domain" description="Glycosyltransferase 2-like" evidence="2">
    <location>
        <begin position="15"/>
        <end position="147"/>
    </location>
</feature>
<dbReference type="InterPro" id="IPR029044">
    <property type="entry name" value="Nucleotide-diphossugar_trans"/>
</dbReference>
<protein>
    <submittedName>
        <fullName evidence="3">Teichuronic acid biosynthesis glycosyltransferase TuaG</fullName>
    </submittedName>
</protein>
<proteinExistence type="inferred from homology"/>
<dbReference type="Pfam" id="PF00535">
    <property type="entry name" value="Glycos_transf_2"/>
    <property type="match status" value="1"/>
</dbReference>
<dbReference type="CDD" id="cd00761">
    <property type="entry name" value="Glyco_tranf_GTA_type"/>
    <property type="match status" value="1"/>
</dbReference>
<keyword evidence="3" id="KW-0808">Transferase</keyword>
<evidence type="ECO:0000259" key="2">
    <source>
        <dbReference type="Pfam" id="PF00535"/>
    </source>
</evidence>
<dbReference type="PANTHER" id="PTHR22916">
    <property type="entry name" value="GLYCOSYLTRANSFERASE"/>
    <property type="match status" value="1"/>
</dbReference>
<keyword evidence="4" id="KW-1185">Reference proteome</keyword>
<evidence type="ECO:0000313" key="4">
    <source>
        <dbReference type="Proteomes" id="UP000198979"/>
    </source>
</evidence>
<accession>A0A1I0U1H2</accession>
<dbReference type="GO" id="GO:0016758">
    <property type="term" value="F:hexosyltransferase activity"/>
    <property type="evidence" value="ECO:0007669"/>
    <property type="project" value="UniProtKB-ARBA"/>
</dbReference>
<name>A0A1I0U1H2_9BACL</name>